<feature type="transmembrane region" description="Helical" evidence="1">
    <location>
        <begin position="115"/>
        <end position="139"/>
    </location>
</feature>
<sequence>MDLYTVLVFIHVLLFVVWLGGDIGVFILGQHFRRPAYPMDTRLTLLKLLVINDMAPRTAWALMVPVSLSMVAMGGYLALPLWGLALAWGVGALWLWLVWTAHLHDQTPLAARLRVYEFWLKIGLTVFYLGFGGVSLATGDWLGAGWLGGKAFLFGVIFAVAIMIDVTFKPLGPALGRLIEEGSSDRTESDVLVIMNRTRRWVLSIYGLLVVTAFLGNVKPF</sequence>
<feature type="transmembrane region" description="Helical" evidence="1">
    <location>
        <begin position="151"/>
        <end position="168"/>
    </location>
</feature>
<name>A0A3M0CRR4_9PROT</name>
<dbReference type="InParanoid" id="A0A3M0CRR4"/>
<keyword evidence="1" id="KW-0472">Membrane</keyword>
<keyword evidence="1" id="KW-1133">Transmembrane helix</keyword>
<organism evidence="2 3">
    <name type="scientific">Eilatimonas milleporae</name>
    <dbReference type="NCBI Taxonomy" id="911205"/>
    <lineage>
        <taxon>Bacteria</taxon>
        <taxon>Pseudomonadati</taxon>
        <taxon>Pseudomonadota</taxon>
        <taxon>Alphaproteobacteria</taxon>
        <taxon>Kordiimonadales</taxon>
        <taxon>Kordiimonadaceae</taxon>
        <taxon>Eilatimonas</taxon>
    </lineage>
</organism>
<evidence type="ECO:0000256" key="1">
    <source>
        <dbReference type="SAM" id="Phobius"/>
    </source>
</evidence>
<protein>
    <recommendedName>
        <fullName evidence="4">DUF2269 family protein</fullName>
    </recommendedName>
</protein>
<reference evidence="2 3" key="1">
    <citation type="submission" date="2018-10" db="EMBL/GenBank/DDBJ databases">
        <title>Genomic Encyclopedia of Archaeal and Bacterial Type Strains, Phase II (KMG-II): from individual species to whole genera.</title>
        <authorList>
            <person name="Goeker M."/>
        </authorList>
    </citation>
    <scope>NUCLEOTIDE SEQUENCE [LARGE SCALE GENOMIC DNA]</scope>
    <source>
        <strain evidence="2 3">DSM 25217</strain>
    </source>
</reference>
<dbReference type="RefSeq" id="WP_121937448.1">
    <property type="nucleotide sequence ID" value="NZ_REFR01000009.1"/>
</dbReference>
<keyword evidence="3" id="KW-1185">Reference proteome</keyword>
<proteinExistence type="predicted"/>
<dbReference type="AlphaFoldDB" id="A0A3M0CRR4"/>
<feature type="transmembrane region" description="Helical" evidence="1">
    <location>
        <begin position="6"/>
        <end position="29"/>
    </location>
</feature>
<dbReference type="EMBL" id="REFR01000009">
    <property type="protein sequence ID" value="RMB12261.1"/>
    <property type="molecule type" value="Genomic_DNA"/>
</dbReference>
<dbReference type="OrthoDB" id="3781906at2"/>
<evidence type="ECO:0000313" key="3">
    <source>
        <dbReference type="Proteomes" id="UP000271227"/>
    </source>
</evidence>
<feature type="transmembrane region" description="Helical" evidence="1">
    <location>
        <begin position="85"/>
        <end position="103"/>
    </location>
</feature>
<keyword evidence="1" id="KW-0812">Transmembrane</keyword>
<dbReference type="Proteomes" id="UP000271227">
    <property type="component" value="Unassembled WGS sequence"/>
</dbReference>
<evidence type="ECO:0000313" key="2">
    <source>
        <dbReference type="EMBL" id="RMB12261.1"/>
    </source>
</evidence>
<comment type="caution">
    <text evidence="2">The sequence shown here is derived from an EMBL/GenBank/DDBJ whole genome shotgun (WGS) entry which is preliminary data.</text>
</comment>
<gene>
    <name evidence="2" type="ORF">BXY39_0754</name>
</gene>
<feature type="transmembrane region" description="Helical" evidence="1">
    <location>
        <begin position="201"/>
        <end position="218"/>
    </location>
</feature>
<evidence type="ECO:0008006" key="4">
    <source>
        <dbReference type="Google" id="ProtNLM"/>
    </source>
</evidence>
<accession>A0A3M0CRR4</accession>